<keyword evidence="1" id="KW-1133">Transmembrane helix</keyword>
<feature type="transmembrane region" description="Helical" evidence="1">
    <location>
        <begin position="83"/>
        <end position="99"/>
    </location>
</feature>
<keyword evidence="3" id="KW-1185">Reference proteome</keyword>
<sequence>MRGDAWRVTPQQIDPLSWFTRPLVPVAFAMLALVVGAGTIAITGDLGPLVWLDAAGVAAIVAACVVVQFATRPLRPAFSVRDAVVPLTLALAGLVLSTISCMDSELLVQHWWAPIGVGFVVATLGPFSTVRQIIAYGSLLSVATAVCGCIAFVAPAHVWSTVSVAFIAASAVVIGTVATATFCFVVVASTQALLAGAGTVPPASHAASEEAARRVERRTLARLGNRVAPFLEGIADAGEVTPTDRALAGQLARQLRSDLVSQANRTWLDSIALFGRIYVVDPDSRADRMNAAQRTALRALLLAVMDNPAATVGTLFIELRGENDGSTAVALSLDFSLPEGRRAMMLAPYYLTLQTTVQSLSWDPSRDLLRFQLPAQGEPEE</sequence>
<keyword evidence="1" id="KW-0472">Membrane</keyword>
<accession>A0ABV2QMH5</accession>
<evidence type="ECO:0000256" key="1">
    <source>
        <dbReference type="SAM" id="Phobius"/>
    </source>
</evidence>
<name>A0ABV2QMH5_9MICO</name>
<dbReference type="Proteomes" id="UP001549257">
    <property type="component" value="Unassembled WGS sequence"/>
</dbReference>
<comment type="caution">
    <text evidence="2">The sequence shown here is derived from an EMBL/GenBank/DDBJ whole genome shotgun (WGS) entry which is preliminary data.</text>
</comment>
<evidence type="ECO:0000313" key="2">
    <source>
        <dbReference type="EMBL" id="MET4582257.1"/>
    </source>
</evidence>
<gene>
    <name evidence="2" type="ORF">ABIE21_001767</name>
</gene>
<organism evidence="2 3">
    <name type="scientific">Conyzicola nivalis</name>
    <dbReference type="NCBI Taxonomy" id="1477021"/>
    <lineage>
        <taxon>Bacteria</taxon>
        <taxon>Bacillati</taxon>
        <taxon>Actinomycetota</taxon>
        <taxon>Actinomycetes</taxon>
        <taxon>Micrococcales</taxon>
        <taxon>Microbacteriaceae</taxon>
        <taxon>Conyzicola</taxon>
    </lineage>
</organism>
<feature type="transmembrane region" description="Helical" evidence="1">
    <location>
        <begin position="23"/>
        <end position="43"/>
    </location>
</feature>
<proteinExistence type="predicted"/>
<evidence type="ECO:0000313" key="3">
    <source>
        <dbReference type="Proteomes" id="UP001549257"/>
    </source>
</evidence>
<feature type="transmembrane region" description="Helical" evidence="1">
    <location>
        <begin position="134"/>
        <end position="158"/>
    </location>
</feature>
<feature type="transmembrane region" description="Helical" evidence="1">
    <location>
        <begin position="164"/>
        <end position="187"/>
    </location>
</feature>
<feature type="transmembrane region" description="Helical" evidence="1">
    <location>
        <begin position="111"/>
        <end position="127"/>
    </location>
</feature>
<protein>
    <submittedName>
        <fullName evidence="2">Uncharacterized protein</fullName>
    </submittedName>
</protein>
<dbReference type="EMBL" id="JBEPSJ010000002">
    <property type="protein sequence ID" value="MET4582257.1"/>
    <property type="molecule type" value="Genomic_DNA"/>
</dbReference>
<feature type="transmembrane region" description="Helical" evidence="1">
    <location>
        <begin position="49"/>
        <end position="71"/>
    </location>
</feature>
<reference evidence="2 3" key="1">
    <citation type="submission" date="2024-06" db="EMBL/GenBank/DDBJ databases">
        <title>Sorghum-associated microbial communities from plants grown in Nebraska, USA.</title>
        <authorList>
            <person name="Schachtman D."/>
        </authorList>
    </citation>
    <scope>NUCLEOTIDE SEQUENCE [LARGE SCALE GENOMIC DNA]</scope>
    <source>
        <strain evidence="2 3">2857</strain>
    </source>
</reference>
<keyword evidence="1" id="KW-0812">Transmembrane</keyword>